<evidence type="ECO:0000313" key="2">
    <source>
        <dbReference type="RefSeq" id="XP_015181386.1"/>
    </source>
</evidence>
<dbReference type="RefSeq" id="XP_015181386.1">
    <property type="nucleotide sequence ID" value="XM_015325900.1"/>
</dbReference>
<keyword evidence="1" id="KW-1185">Reference proteome</keyword>
<dbReference type="GeneID" id="107069004"/>
<dbReference type="Proteomes" id="UP000694924">
    <property type="component" value="Unplaced"/>
</dbReference>
<reference evidence="2" key="1">
    <citation type="submission" date="2025-08" db="UniProtKB">
        <authorList>
            <consortium name="RefSeq"/>
        </authorList>
    </citation>
    <scope>IDENTIFICATION</scope>
    <source>
        <tissue evidence="2">Whole body</tissue>
    </source>
</reference>
<organism evidence="1 2">
    <name type="scientific">Polistes dominula</name>
    <name type="common">European paper wasp</name>
    <name type="synonym">Vespa dominula</name>
    <dbReference type="NCBI Taxonomy" id="743375"/>
    <lineage>
        <taxon>Eukaryota</taxon>
        <taxon>Metazoa</taxon>
        <taxon>Ecdysozoa</taxon>
        <taxon>Arthropoda</taxon>
        <taxon>Hexapoda</taxon>
        <taxon>Insecta</taxon>
        <taxon>Pterygota</taxon>
        <taxon>Neoptera</taxon>
        <taxon>Endopterygota</taxon>
        <taxon>Hymenoptera</taxon>
        <taxon>Apocrita</taxon>
        <taxon>Aculeata</taxon>
        <taxon>Vespoidea</taxon>
        <taxon>Vespidae</taxon>
        <taxon>Polistinae</taxon>
        <taxon>Polistini</taxon>
        <taxon>Polistes</taxon>
    </lineage>
</organism>
<gene>
    <name evidence="2" type="primary">LOC107069004</name>
</gene>
<evidence type="ECO:0000313" key="1">
    <source>
        <dbReference type="Proteomes" id="UP000694924"/>
    </source>
</evidence>
<sequence length="188" mass="22118">MDNSVLPNASELGMEELSDKVTRKRRSSVFHSRTSKLFIDEELNEVKNLGNDDLLPDDELKRQCVNDITRKETFNLQEYITDLKQERKLWQLKLKERKSKRRSLTKQKSALENLGQNLDYKALSDSERSFLQAKPNYDYIYGNSQELSNKTLKVVLLNELMSKLNDKFLIRMQEKLDKTTKKIIEISK</sequence>
<proteinExistence type="predicted"/>
<name>A0ABM1IME9_POLDO</name>
<protein>
    <submittedName>
        <fullName evidence="2">Uncharacterized protein LOC107069004</fullName>
    </submittedName>
</protein>
<accession>A0ABM1IME9</accession>